<dbReference type="Pfam" id="PF11236">
    <property type="entry name" value="DUF3037"/>
    <property type="match status" value="1"/>
</dbReference>
<dbReference type="Proteomes" id="UP001500621">
    <property type="component" value="Unassembled WGS sequence"/>
</dbReference>
<protein>
    <submittedName>
        <fullName evidence="1">DUF3037 domain-containing protein</fullName>
    </submittedName>
</protein>
<proteinExistence type="predicted"/>
<evidence type="ECO:0000313" key="2">
    <source>
        <dbReference type="Proteomes" id="UP001500621"/>
    </source>
</evidence>
<dbReference type="InterPro" id="IPR021398">
    <property type="entry name" value="DUF3037"/>
</dbReference>
<comment type="caution">
    <text evidence="1">The sequence shown here is derived from an EMBL/GenBank/DDBJ whole genome shotgun (WGS) entry which is preliminary data.</text>
</comment>
<organism evidence="1 2">
    <name type="scientific">Nocardioides nanhaiensis</name>
    <dbReference type="NCBI Taxonomy" id="1476871"/>
    <lineage>
        <taxon>Bacteria</taxon>
        <taxon>Bacillati</taxon>
        <taxon>Actinomycetota</taxon>
        <taxon>Actinomycetes</taxon>
        <taxon>Propionibacteriales</taxon>
        <taxon>Nocardioidaceae</taxon>
        <taxon>Nocardioides</taxon>
    </lineage>
</organism>
<sequence>MAARSRQMTAPARAPYQYVVLRCVPRVDREEFLNVGVVLFCDALDHLDAAWHVEPERLRALDPHLDLDRLCEGLRFVEQVCTGDVASAGAPAGGPVSRRFGFLKAPRSTIVQPGPVHGGLTHDPARELQRLLAHLVTTP</sequence>
<name>A0ABP8X4B5_9ACTN</name>
<evidence type="ECO:0000313" key="1">
    <source>
        <dbReference type="EMBL" id="GAA4699072.1"/>
    </source>
</evidence>
<gene>
    <name evidence="1" type="ORF">GCM10023226_42230</name>
</gene>
<accession>A0ABP8X4B5</accession>
<keyword evidence="2" id="KW-1185">Reference proteome</keyword>
<dbReference type="EMBL" id="BAABIM010000005">
    <property type="protein sequence ID" value="GAA4699072.1"/>
    <property type="molecule type" value="Genomic_DNA"/>
</dbReference>
<reference evidence="2" key="1">
    <citation type="journal article" date="2019" name="Int. J. Syst. Evol. Microbiol.">
        <title>The Global Catalogue of Microorganisms (GCM) 10K type strain sequencing project: providing services to taxonomists for standard genome sequencing and annotation.</title>
        <authorList>
            <consortium name="The Broad Institute Genomics Platform"/>
            <consortium name="The Broad Institute Genome Sequencing Center for Infectious Disease"/>
            <person name="Wu L."/>
            <person name="Ma J."/>
        </authorList>
    </citation>
    <scope>NUCLEOTIDE SEQUENCE [LARGE SCALE GENOMIC DNA]</scope>
    <source>
        <strain evidence="2">JCM 18127</strain>
    </source>
</reference>